<accession>A0ABU3PAR9</accession>
<name>A0ABU3PAR9_9BURK</name>
<evidence type="ECO:0000313" key="1">
    <source>
        <dbReference type="EMBL" id="MDT8999681.1"/>
    </source>
</evidence>
<evidence type="ECO:0000313" key="2">
    <source>
        <dbReference type="Proteomes" id="UP001246372"/>
    </source>
</evidence>
<keyword evidence="2" id="KW-1185">Reference proteome</keyword>
<gene>
    <name evidence="1" type="ORF">RQP53_10425</name>
</gene>
<comment type="caution">
    <text evidence="1">The sequence shown here is derived from an EMBL/GenBank/DDBJ whole genome shotgun (WGS) entry which is preliminary data.</text>
</comment>
<reference evidence="1" key="1">
    <citation type="submission" date="2023-09" db="EMBL/GenBank/DDBJ databases">
        <title>Paucibacter sp. APW11 Genome sequencing and assembly.</title>
        <authorList>
            <person name="Kim I."/>
        </authorList>
    </citation>
    <scope>NUCLEOTIDE SEQUENCE</scope>
    <source>
        <strain evidence="1">APW11</strain>
    </source>
</reference>
<proteinExistence type="predicted"/>
<sequence>MKMPNDTRTALLGGSYMVAMDEDWGIGPTVYGAAKGNFGGLFTVGFTAQHRKRLGSSTYLATSLYAGAGGGVSMPDVRFGGGLMLRPEISLRNEWGNWSGGLSLSHVRFPSGNIRGTSIGFVLGYADGFRSFSPSSAGKKASSYRRTGMGFDEIGLNVGSYRPRHSALGRDGSPLGRQIGQVGAALRQYVSDGAWWGLEAAGASSGGADGYMEVLGMLGEDYELVAGLPRLGWQAGVGLGGGGNLNTGSGWLVKAGPTLRWKTPWGPSLRLEAGFVGRPAGSFNANFLRLSASLPLDRLSDVYASSGDAEGRIANQVVGASLQHLRRVRFKDGREESVGLLGMRITRDLGPHVYGMAQAGSAAFGSAGAYSYGLLGLGLQTQPSAGMPVSVGLEMGLGAGGGGGIAVSGGAIAQTEAWAEWQWERVRLHAGLGQWRSLRGQTQSSPSFNLSVGYAFGALSR</sequence>
<dbReference type="Proteomes" id="UP001246372">
    <property type="component" value="Unassembled WGS sequence"/>
</dbReference>
<organism evidence="1 2">
    <name type="scientific">Roseateles aquae</name>
    <dbReference type="NCBI Taxonomy" id="3077235"/>
    <lineage>
        <taxon>Bacteria</taxon>
        <taxon>Pseudomonadati</taxon>
        <taxon>Pseudomonadota</taxon>
        <taxon>Betaproteobacteria</taxon>
        <taxon>Burkholderiales</taxon>
        <taxon>Sphaerotilaceae</taxon>
        <taxon>Roseateles</taxon>
    </lineage>
</organism>
<protein>
    <recommendedName>
        <fullName evidence="3">Haemolysin activator HlyB C-terminal domain-containing protein</fullName>
    </recommendedName>
</protein>
<dbReference type="EMBL" id="JAVXZY010000003">
    <property type="protein sequence ID" value="MDT8999681.1"/>
    <property type="molecule type" value="Genomic_DNA"/>
</dbReference>
<evidence type="ECO:0008006" key="3">
    <source>
        <dbReference type="Google" id="ProtNLM"/>
    </source>
</evidence>